<dbReference type="Proteomes" id="UP000298138">
    <property type="component" value="Unassembled WGS sequence"/>
</dbReference>
<dbReference type="STRING" id="341454.A0A4S2MZL3"/>
<reference evidence="3 4" key="1">
    <citation type="submission" date="2019-04" db="EMBL/GenBank/DDBJ databases">
        <title>Comparative genomics and transcriptomics to analyze fruiting body development in filamentous ascomycetes.</title>
        <authorList>
            <consortium name="DOE Joint Genome Institute"/>
            <person name="Lutkenhaus R."/>
            <person name="Traeger S."/>
            <person name="Breuer J."/>
            <person name="Kuo A."/>
            <person name="Lipzen A."/>
            <person name="Pangilinan J."/>
            <person name="Dilworth D."/>
            <person name="Sandor L."/>
            <person name="Poggeler S."/>
            <person name="Barry K."/>
            <person name="Grigoriev I.V."/>
            <person name="Nowrousian M."/>
        </authorList>
    </citation>
    <scope>NUCLEOTIDE SEQUENCE [LARGE SCALE GENOMIC DNA]</scope>
    <source>
        <strain evidence="3 4">CBS 389.68</strain>
    </source>
</reference>
<feature type="region of interest" description="Disordered" evidence="1">
    <location>
        <begin position="168"/>
        <end position="187"/>
    </location>
</feature>
<dbReference type="OrthoDB" id="3205825at2759"/>
<evidence type="ECO:0000313" key="3">
    <source>
        <dbReference type="EMBL" id="TGZ82262.1"/>
    </source>
</evidence>
<dbReference type="AlphaFoldDB" id="A0A4S2MZL3"/>
<keyword evidence="2" id="KW-1133">Transmembrane helix</keyword>
<feature type="region of interest" description="Disordered" evidence="1">
    <location>
        <begin position="193"/>
        <end position="214"/>
    </location>
</feature>
<keyword evidence="4" id="KW-1185">Reference proteome</keyword>
<keyword evidence="2" id="KW-0812">Transmembrane</keyword>
<gene>
    <name evidence="3" type="ORF">EX30DRAFT_220441</name>
</gene>
<keyword evidence="2" id="KW-0472">Membrane</keyword>
<proteinExistence type="predicted"/>
<evidence type="ECO:0000256" key="2">
    <source>
        <dbReference type="SAM" id="Phobius"/>
    </source>
</evidence>
<dbReference type="PANTHER" id="PTHR35179:SF1">
    <property type="entry name" value="INTEGRAL MEMBRANE PROTEIN"/>
    <property type="match status" value="1"/>
</dbReference>
<accession>A0A4S2MZL3</accession>
<feature type="transmembrane region" description="Helical" evidence="2">
    <location>
        <begin position="32"/>
        <end position="54"/>
    </location>
</feature>
<sequence length="274" mass="31311">MWTLQIQLLPQIIINRINVILGDRRLGNQLKWGVAGIILAINISVYCIWIPAVLGVSETLEKINYYWDRIEKSIYLVIDAFLNYYFVRVVKQRLVNQGSKKYNRLVTFNIRIIIISLAMDVLIIASMQLRHTLLYSQIHPLAFMVKLRIELSMASLIRRIASEKNEFRGTYSGSDSRSRGTAPLSGTRLTELRTTRSHHSHAVHELSDTPNDNLRVEHGGIIVKKQVVVESVLETTEREREREREAEGSEGTGRRGSGATDQRPLKEAVNPHGW</sequence>
<feature type="transmembrane region" description="Helical" evidence="2">
    <location>
        <begin position="74"/>
        <end position="90"/>
    </location>
</feature>
<feature type="compositionally biased region" description="Basic and acidic residues" evidence="1">
    <location>
        <begin position="235"/>
        <end position="247"/>
    </location>
</feature>
<feature type="transmembrane region" description="Helical" evidence="2">
    <location>
        <begin position="102"/>
        <end position="126"/>
    </location>
</feature>
<evidence type="ECO:0000256" key="1">
    <source>
        <dbReference type="SAM" id="MobiDB-lite"/>
    </source>
</evidence>
<feature type="region of interest" description="Disordered" evidence="1">
    <location>
        <begin position="234"/>
        <end position="274"/>
    </location>
</feature>
<organism evidence="3 4">
    <name type="scientific">Ascodesmis nigricans</name>
    <dbReference type="NCBI Taxonomy" id="341454"/>
    <lineage>
        <taxon>Eukaryota</taxon>
        <taxon>Fungi</taxon>
        <taxon>Dikarya</taxon>
        <taxon>Ascomycota</taxon>
        <taxon>Pezizomycotina</taxon>
        <taxon>Pezizomycetes</taxon>
        <taxon>Pezizales</taxon>
        <taxon>Ascodesmidaceae</taxon>
        <taxon>Ascodesmis</taxon>
    </lineage>
</organism>
<dbReference type="EMBL" id="ML220116">
    <property type="protein sequence ID" value="TGZ82262.1"/>
    <property type="molecule type" value="Genomic_DNA"/>
</dbReference>
<evidence type="ECO:0000313" key="4">
    <source>
        <dbReference type="Proteomes" id="UP000298138"/>
    </source>
</evidence>
<dbReference type="PANTHER" id="PTHR35179">
    <property type="entry name" value="PROTEIN CBG02620"/>
    <property type="match status" value="1"/>
</dbReference>
<name>A0A4S2MZL3_9PEZI</name>
<protein>
    <submittedName>
        <fullName evidence="3">Uncharacterized protein</fullName>
    </submittedName>
</protein>
<dbReference type="InParanoid" id="A0A4S2MZL3"/>